<evidence type="ECO:0000259" key="5">
    <source>
        <dbReference type="Pfam" id="PF20684"/>
    </source>
</evidence>
<feature type="transmembrane region" description="Helical" evidence="4">
    <location>
        <begin position="127"/>
        <end position="148"/>
    </location>
</feature>
<reference evidence="6" key="1">
    <citation type="journal article" date="2020" name="Stud. Mycol.">
        <title>101 Dothideomycetes genomes: a test case for predicting lifestyles and emergence of pathogens.</title>
        <authorList>
            <person name="Haridas S."/>
            <person name="Albert R."/>
            <person name="Binder M."/>
            <person name="Bloem J."/>
            <person name="Labutti K."/>
            <person name="Salamov A."/>
            <person name="Andreopoulos B."/>
            <person name="Baker S."/>
            <person name="Barry K."/>
            <person name="Bills G."/>
            <person name="Bluhm B."/>
            <person name="Cannon C."/>
            <person name="Castanera R."/>
            <person name="Culley D."/>
            <person name="Daum C."/>
            <person name="Ezra D."/>
            <person name="Gonzalez J."/>
            <person name="Henrissat B."/>
            <person name="Kuo A."/>
            <person name="Liang C."/>
            <person name="Lipzen A."/>
            <person name="Lutzoni F."/>
            <person name="Magnuson J."/>
            <person name="Mondo S."/>
            <person name="Nolan M."/>
            <person name="Ohm R."/>
            <person name="Pangilinan J."/>
            <person name="Park H.-J."/>
            <person name="Ramirez L."/>
            <person name="Alfaro M."/>
            <person name="Sun H."/>
            <person name="Tritt A."/>
            <person name="Yoshinaga Y."/>
            <person name="Zwiers L.-H."/>
            <person name="Turgeon B."/>
            <person name="Goodwin S."/>
            <person name="Spatafora J."/>
            <person name="Crous P."/>
            <person name="Grigoriev I."/>
        </authorList>
    </citation>
    <scope>NUCLEOTIDE SEQUENCE</scope>
    <source>
        <strain evidence="6">CBS 379.55</strain>
    </source>
</reference>
<dbReference type="AlphaFoldDB" id="A0A6A6J9G3"/>
<keyword evidence="4" id="KW-0472">Membrane</keyword>
<keyword evidence="7" id="KW-1185">Reference proteome</keyword>
<feature type="transmembrane region" description="Helical" evidence="4">
    <location>
        <begin position="12"/>
        <end position="36"/>
    </location>
</feature>
<evidence type="ECO:0000256" key="1">
    <source>
        <dbReference type="ARBA" id="ARBA00004429"/>
    </source>
</evidence>
<feature type="transmembrane region" description="Helical" evidence="4">
    <location>
        <begin position="774"/>
        <end position="795"/>
    </location>
</feature>
<name>A0A6A6J9G3_WESOR</name>
<evidence type="ECO:0000256" key="4">
    <source>
        <dbReference type="SAM" id="Phobius"/>
    </source>
</evidence>
<accession>A0A6A6J9G3</accession>
<keyword evidence="4" id="KW-0812">Transmembrane</keyword>
<feature type="transmembrane region" description="Helical" evidence="4">
    <location>
        <begin position="418"/>
        <end position="439"/>
    </location>
</feature>
<feature type="compositionally biased region" description="Gly residues" evidence="3">
    <location>
        <begin position="1012"/>
        <end position="1022"/>
    </location>
</feature>
<feature type="domain" description="Rhodopsin" evidence="5">
    <location>
        <begin position="32"/>
        <end position="291"/>
    </location>
</feature>
<dbReference type="GeneID" id="54546553"/>
<dbReference type="OrthoDB" id="546893at2759"/>
<feature type="transmembrane region" description="Helical" evidence="4">
    <location>
        <begin position="208"/>
        <end position="229"/>
    </location>
</feature>
<evidence type="ECO:0000313" key="7">
    <source>
        <dbReference type="Proteomes" id="UP000800097"/>
    </source>
</evidence>
<organism evidence="6 7">
    <name type="scientific">Westerdykella ornata</name>
    <dbReference type="NCBI Taxonomy" id="318751"/>
    <lineage>
        <taxon>Eukaryota</taxon>
        <taxon>Fungi</taxon>
        <taxon>Dikarya</taxon>
        <taxon>Ascomycota</taxon>
        <taxon>Pezizomycotina</taxon>
        <taxon>Dothideomycetes</taxon>
        <taxon>Pleosporomycetidae</taxon>
        <taxon>Pleosporales</taxon>
        <taxon>Sporormiaceae</taxon>
        <taxon>Westerdykella</taxon>
    </lineage>
</organism>
<dbReference type="PROSITE" id="PS51257">
    <property type="entry name" value="PROKAR_LIPOPROTEIN"/>
    <property type="match status" value="1"/>
</dbReference>
<feature type="transmembrane region" description="Helical" evidence="4">
    <location>
        <begin position="801"/>
        <end position="819"/>
    </location>
</feature>
<dbReference type="PANTHER" id="PTHR43702:SF13">
    <property type="entry name" value="MONOSACCHARIDE TRANSPORTER, PUTATIVE (AFU_ORTHOLOGUE AFUA_4G06630)-RELATED"/>
    <property type="match status" value="1"/>
</dbReference>
<dbReference type="Gene3D" id="1.20.1250.20">
    <property type="entry name" value="MFS general substrate transporter like domains"/>
    <property type="match status" value="2"/>
</dbReference>
<protein>
    <submittedName>
        <fullName evidence="6">MFS general substrate transporter</fullName>
    </submittedName>
</protein>
<feature type="transmembrane region" description="Helical" evidence="4">
    <location>
        <begin position="715"/>
        <end position="735"/>
    </location>
</feature>
<evidence type="ECO:0000256" key="3">
    <source>
        <dbReference type="SAM" id="MobiDB-lite"/>
    </source>
</evidence>
<dbReference type="GO" id="GO:0022857">
    <property type="term" value="F:transmembrane transporter activity"/>
    <property type="evidence" value="ECO:0007669"/>
    <property type="project" value="InterPro"/>
</dbReference>
<feature type="transmembrane region" description="Helical" evidence="4">
    <location>
        <begin position="48"/>
        <end position="71"/>
    </location>
</feature>
<feature type="transmembrane region" description="Helical" evidence="4">
    <location>
        <begin position="741"/>
        <end position="762"/>
    </location>
</feature>
<feature type="compositionally biased region" description="Basic and acidic residues" evidence="3">
    <location>
        <begin position="889"/>
        <end position="921"/>
    </location>
</feature>
<feature type="region of interest" description="Disordered" evidence="3">
    <location>
        <begin position="830"/>
        <end position="867"/>
    </location>
</feature>
<dbReference type="SUPFAM" id="SSF103473">
    <property type="entry name" value="MFS general substrate transporter"/>
    <property type="match status" value="1"/>
</dbReference>
<keyword evidence="4" id="KW-1133">Transmembrane helix</keyword>
<keyword evidence="2" id="KW-1003">Cell membrane</keyword>
<dbReference type="PANTHER" id="PTHR43702">
    <property type="entry name" value="L-FUCOSE-PROTON SYMPORTER"/>
    <property type="match status" value="1"/>
</dbReference>
<dbReference type="InterPro" id="IPR049326">
    <property type="entry name" value="Rhodopsin_dom_fungi"/>
</dbReference>
<feature type="compositionally biased region" description="Basic and acidic residues" evidence="3">
    <location>
        <begin position="832"/>
        <end position="855"/>
    </location>
</feature>
<feature type="compositionally biased region" description="Gly residues" evidence="3">
    <location>
        <begin position="966"/>
        <end position="976"/>
    </location>
</feature>
<dbReference type="InterPro" id="IPR050375">
    <property type="entry name" value="MFS_TsgA-like"/>
</dbReference>
<feature type="transmembrane region" description="Helical" evidence="4">
    <location>
        <begin position="512"/>
        <end position="533"/>
    </location>
</feature>
<dbReference type="Pfam" id="PF20684">
    <property type="entry name" value="Fung_rhodopsin"/>
    <property type="match status" value="1"/>
</dbReference>
<dbReference type="Proteomes" id="UP000800097">
    <property type="component" value="Unassembled WGS sequence"/>
</dbReference>
<dbReference type="Pfam" id="PF07690">
    <property type="entry name" value="MFS_1"/>
    <property type="match status" value="1"/>
</dbReference>
<proteinExistence type="predicted"/>
<dbReference type="InterPro" id="IPR036259">
    <property type="entry name" value="MFS_trans_sf"/>
</dbReference>
<feature type="transmembrane region" description="Helical" evidence="4">
    <location>
        <begin position="585"/>
        <end position="604"/>
    </location>
</feature>
<feature type="transmembrane region" description="Helical" evidence="4">
    <location>
        <begin position="644"/>
        <end position="662"/>
    </location>
</feature>
<comment type="subcellular location">
    <subcellularLocation>
        <location evidence="1">Cell inner membrane</location>
        <topology evidence="1">Multi-pass membrane protein</topology>
    </subcellularLocation>
</comment>
<feature type="region of interest" description="Disordered" evidence="3">
    <location>
        <begin position="889"/>
        <end position="941"/>
    </location>
</feature>
<dbReference type="GO" id="GO:0005886">
    <property type="term" value="C:plasma membrane"/>
    <property type="evidence" value="ECO:0007669"/>
    <property type="project" value="UniProtKB-SubCell"/>
</dbReference>
<feature type="transmembrane region" description="Helical" evidence="4">
    <location>
        <begin position="91"/>
        <end position="115"/>
    </location>
</feature>
<evidence type="ECO:0000313" key="6">
    <source>
        <dbReference type="EMBL" id="KAF2273220.1"/>
    </source>
</evidence>
<feature type="transmembrane region" description="Helical" evidence="4">
    <location>
        <begin position="178"/>
        <end position="196"/>
    </location>
</feature>
<sequence>MDRTVVDHSSRGSAVLAVTVTTLACCTVFVVLRLISRFVIVRRAGLDDYLMILAWVLAFGTSFSICYGTSVGLGRHERDVPLEGIRSLKKAAYAFTVLYNPALMAIKSSILVFYLTLSRTQKIFRRACFATLAVVITGGLALTVLNIFQCRPIGAAFQTPVPDTASCTNIVTIYLSSAPLNIITDLAILVLPMPLLTSMHLPRKQKGILVVTFGFGFFVAIVDIVRMAYLQDAARDYLRAIHNYTPTNGRTSRNNTDYPWYISFTFMWSAVELNVGIMCGCVPALKPLVSRFMPTWILDRTVREKSTTQTSESLGIIGDNVAPDVNIEAPPNTTPDVPPAALVSKPSHPTDTESDEPIDVLTFLTTPETNTTTRTGQSTIHSSVSTARANRHSMTFYDFVENPEKRKKNITLMGNRESIYPIMMVTILFFVWGFAYGLLDTLNTRFQQVARMRAGQNLGLHAAYYGGYFIGPLTFGRIVFRHWGFKACYTVGLTVYACGTLVFWPSAVLTSFTAFLISNFIVGLGLSTLEISANPFIALCGPPEYAEARLNMSQAIQAIGTILSPLLASKVMFKSATSNLIQVQWAYLGIAFFTVALAVVYIYVPLPEATEEEMEDASKRLDIPRDATVSVLPKMMKGGKKVKIIWITLGLAVFSQFAYVGAQESVSTSFTEFVAAAMPSLDPENLRAAGHTAFAVSRFLAAILNIWIKPRFLLAFFYAGVIALSAACMAAPPATGATPTALLVMLMFFEGPLFPLIFVQPLRGMGMYTKEASALLTAAIGGGAAFAPIMYAVVVRWGIRTGYAVPLAVFAAGAVFAVWQNGIKGARGLADPVRDERAREARRRERERERERRAEMGGAIGAGEERRGKRRSVDAFKGWLGWEKKNKEEESVLPTVEHKERVDSDQHLESGRGLGERRHSDAATGLERSPSSKRTEWKEDGGQDLDLCTTLADSEGYGMNRSATGHGNGDFSGSGGYPDIENGGPIAHDWQPQWDRHEELAFQTTPAWLEGDGNGAGSGMESGDGVDGEVTR</sequence>
<evidence type="ECO:0000256" key="2">
    <source>
        <dbReference type="ARBA" id="ARBA00022475"/>
    </source>
</evidence>
<dbReference type="EMBL" id="ML986512">
    <property type="protein sequence ID" value="KAF2273220.1"/>
    <property type="molecule type" value="Genomic_DNA"/>
</dbReference>
<feature type="region of interest" description="Disordered" evidence="3">
    <location>
        <begin position="959"/>
        <end position="1032"/>
    </location>
</feature>
<dbReference type="RefSeq" id="XP_033650759.1">
    <property type="nucleotide sequence ID" value="XM_033793378.1"/>
</dbReference>
<feature type="transmembrane region" description="Helical" evidence="4">
    <location>
        <begin position="688"/>
        <end position="708"/>
    </location>
</feature>
<gene>
    <name evidence="6" type="ORF">EI97DRAFT_164532</name>
</gene>
<dbReference type="InterPro" id="IPR011701">
    <property type="entry name" value="MFS"/>
</dbReference>
<feature type="transmembrane region" description="Helical" evidence="4">
    <location>
        <begin position="459"/>
        <end position="480"/>
    </location>
</feature>